<protein>
    <submittedName>
        <fullName evidence="2">Uncharacterized protein</fullName>
    </submittedName>
</protein>
<organism evidence="2 3">
    <name type="scientific">Sphagnum troendelagicum</name>
    <dbReference type="NCBI Taxonomy" id="128251"/>
    <lineage>
        <taxon>Eukaryota</taxon>
        <taxon>Viridiplantae</taxon>
        <taxon>Streptophyta</taxon>
        <taxon>Embryophyta</taxon>
        <taxon>Bryophyta</taxon>
        <taxon>Sphagnophytina</taxon>
        <taxon>Sphagnopsida</taxon>
        <taxon>Sphagnales</taxon>
        <taxon>Sphagnaceae</taxon>
        <taxon>Sphagnum</taxon>
    </lineage>
</organism>
<evidence type="ECO:0000313" key="3">
    <source>
        <dbReference type="Proteomes" id="UP001497512"/>
    </source>
</evidence>
<keyword evidence="1" id="KW-0812">Transmembrane</keyword>
<keyword evidence="3" id="KW-1185">Reference proteome</keyword>
<evidence type="ECO:0000256" key="1">
    <source>
        <dbReference type="SAM" id="Phobius"/>
    </source>
</evidence>
<dbReference type="PANTHER" id="PTHR33133:SF1">
    <property type="entry name" value="EXPRESSED PROTEIN-RELATED"/>
    <property type="match status" value="1"/>
</dbReference>
<feature type="transmembrane region" description="Helical" evidence="1">
    <location>
        <begin position="80"/>
        <end position="101"/>
    </location>
</feature>
<evidence type="ECO:0000313" key="2">
    <source>
        <dbReference type="EMBL" id="CAK9228633.1"/>
    </source>
</evidence>
<dbReference type="PANTHER" id="PTHR33133">
    <property type="entry name" value="OS08G0107100 PROTEIN-RELATED"/>
    <property type="match status" value="1"/>
</dbReference>
<keyword evidence="1" id="KW-0472">Membrane</keyword>
<dbReference type="EMBL" id="OZ019898">
    <property type="protein sequence ID" value="CAK9228633.1"/>
    <property type="molecule type" value="Genomic_DNA"/>
</dbReference>
<dbReference type="Proteomes" id="UP001497512">
    <property type="component" value="Chromosome 6"/>
</dbReference>
<gene>
    <name evidence="2" type="ORF">CSSPTR1EN2_LOCUS19273</name>
</gene>
<keyword evidence="1" id="KW-1133">Transmembrane helix</keyword>
<sequence>MGLIRERGTVGLGLLGITKEAARLLRKYGALLLPVKILFHIPLLLVIALQEKEMTPEALGEELARQGITWKFLKSMPPIFIKYVLFYLTLAAIALRVSGIYDWEATSIPSGKNWLRSLPRAFGRVFVTGIWLSLISAILTGVLAPPMLLLVMIPRIGALKSWFIQSGGPPKGLATGGVVVVDCLMSMYFISAGEISVLDGPYGIAALVQSASMTKGKRLKALVLASAVTGTNYLLGLAEEKAQTLIATTLSQPRLLQESWRNPTTLLFVVFVHPMWGLFQTLMFVVFYFLCKRNEEEQRRGDGVGTLHHIDSSTMLKYS</sequence>
<proteinExistence type="predicted"/>
<accession>A0ABP0UST4</accession>
<feature type="transmembrane region" description="Helical" evidence="1">
    <location>
        <begin position="121"/>
        <end position="151"/>
    </location>
</feature>
<feature type="transmembrane region" description="Helical" evidence="1">
    <location>
        <begin position="266"/>
        <end position="290"/>
    </location>
</feature>
<feature type="transmembrane region" description="Helical" evidence="1">
    <location>
        <begin position="28"/>
        <end position="49"/>
    </location>
</feature>
<reference evidence="2" key="1">
    <citation type="submission" date="2024-02" db="EMBL/GenBank/DDBJ databases">
        <authorList>
            <consortium name="ELIXIR-Norway"/>
            <consortium name="Elixir Norway"/>
        </authorList>
    </citation>
    <scope>NUCLEOTIDE SEQUENCE</scope>
</reference>
<name>A0ABP0UST4_9BRYO</name>